<evidence type="ECO:0000313" key="3">
    <source>
        <dbReference type="Proteomes" id="UP001221413"/>
    </source>
</evidence>
<accession>A0AAD6NIL3</accession>
<keyword evidence="1" id="KW-0472">Membrane</keyword>
<dbReference type="EMBL" id="JAQGDS010000004">
    <property type="protein sequence ID" value="KAJ6260906.1"/>
    <property type="molecule type" value="Genomic_DNA"/>
</dbReference>
<proteinExistence type="predicted"/>
<organism evidence="2 3">
    <name type="scientific">Drechslerella dactyloides</name>
    <name type="common">Nematode-trapping fungus</name>
    <name type="synonym">Arthrobotrys dactyloides</name>
    <dbReference type="NCBI Taxonomy" id="74499"/>
    <lineage>
        <taxon>Eukaryota</taxon>
        <taxon>Fungi</taxon>
        <taxon>Dikarya</taxon>
        <taxon>Ascomycota</taxon>
        <taxon>Pezizomycotina</taxon>
        <taxon>Orbiliomycetes</taxon>
        <taxon>Orbiliales</taxon>
        <taxon>Orbiliaceae</taxon>
        <taxon>Drechslerella</taxon>
    </lineage>
</organism>
<dbReference type="AlphaFoldDB" id="A0AAD6NIL3"/>
<feature type="transmembrane region" description="Helical" evidence="1">
    <location>
        <begin position="6"/>
        <end position="26"/>
    </location>
</feature>
<evidence type="ECO:0000256" key="1">
    <source>
        <dbReference type="SAM" id="Phobius"/>
    </source>
</evidence>
<keyword evidence="1" id="KW-1133">Transmembrane helix</keyword>
<keyword evidence="3" id="KW-1185">Reference proteome</keyword>
<protein>
    <submittedName>
        <fullName evidence="2">Uncharacterized protein</fullName>
    </submittedName>
</protein>
<dbReference type="Proteomes" id="UP001221413">
    <property type="component" value="Unassembled WGS sequence"/>
</dbReference>
<evidence type="ECO:0000313" key="2">
    <source>
        <dbReference type="EMBL" id="KAJ6260906.1"/>
    </source>
</evidence>
<name>A0AAD6NIL3_DREDA</name>
<sequence>MSQLWGRGTILNVSILLYVSSVVVVAQTYPHGKQRLDRHLDRYPGNLGEKLKVGLTGLSLPADLPNPVPKVVISGREASWVPLMSCGCAVSVGGRIHIAGGTVVGGDAR</sequence>
<gene>
    <name evidence="2" type="ORF">Dda_3567</name>
</gene>
<comment type="caution">
    <text evidence="2">The sequence shown here is derived from an EMBL/GenBank/DDBJ whole genome shotgun (WGS) entry which is preliminary data.</text>
</comment>
<keyword evidence="1" id="KW-0812">Transmembrane</keyword>
<reference evidence="2" key="1">
    <citation type="submission" date="2023-01" db="EMBL/GenBank/DDBJ databases">
        <title>The chitinases involved in constricting ring structure development in the nematode-trapping fungus Drechslerella dactyloides.</title>
        <authorList>
            <person name="Wang R."/>
            <person name="Zhang L."/>
            <person name="Tang P."/>
            <person name="Li S."/>
            <person name="Liang L."/>
        </authorList>
    </citation>
    <scope>NUCLEOTIDE SEQUENCE</scope>
    <source>
        <strain evidence="2">YMF1.00031</strain>
    </source>
</reference>